<accession>A0A517P481</accession>
<gene>
    <name evidence="2" type="ORF">CA12_02230</name>
</gene>
<dbReference type="Gene3D" id="3.30.420.10">
    <property type="entry name" value="Ribonuclease H-like superfamily/Ribonuclease H"/>
    <property type="match status" value="1"/>
</dbReference>
<dbReference type="NCBIfam" id="NF033545">
    <property type="entry name" value="transpos_IS630"/>
    <property type="match status" value="1"/>
</dbReference>
<name>A0A517P481_9PLAN</name>
<dbReference type="InterPro" id="IPR038717">
    <property type="entry name" value="Tc1-like_DDE_dom"/>
</dbReference>
<dbReference type="PANTHER" id="PTHR46564:SF1">
    <property type="entry name" value="TRANSPOSASE"/>
    <property type="match status" value="1"/>
</dbReference>
<evidence type="ECO:0000313" key="3">
    <source>
        <dbReference type="Proteomes" id="UP000318741"/>
    </source>
</evidence>
<sequence length="158" mass="17675">MTPTRGWAPRGRRLLASVPHGHWRTTTFLCGLRADGPVAPLVVDGAIDGPLFLAWVRQHLCPVLRRGDVVVMDNLSAHKVAGVAEAIRAVGAKARYLPPYSPDLNPIELLFSKLKRLIRAAGERTVEGLWRRIGELLDRFPPSECRNYLRHCGYTRYA</sequence>
<reference evidence="2 3" key="1">
    <citation type="submission" date="2019-02" db="EMBL/GenBank/DDBJ databases">
        <title>Deep-cultivation of Planctomycetes and their phenomic and genomic characterization uncovers novel biology.</title>
        <authorList>
            <person name="Wiegand S."/>
            <person name="Jogler M."/>
            <person name="Boedeker C."/>
            <person name="Pinto D."/>
            <person name="Vollmers J."/>
            <person name="Rivas-Marin E."/>
            <person name="Kohn T."/>
            <person name="Peeters S.H."/>
            <person name="Heuer A."/>
            <person name="Rast P."/>
            <person name="Oberbeckmann S."/>
            <person name="Bunk B."/>
            <person name="Jeske O."/>
            <person name="Meyerdierks A."/>
            <person name="Storesund J.E."/>
            <person name="Kallscheuer N."/>
            <person name="Luecker S."/>
            <person name="Lage O.M."/>
            <person name="Pohl T."/>
            <person name="Merkel B.J."/>
            <person name="Hornburger P."/>
            <person name="Mueller R.-W."/>
            <person name="Bruemmer F."/>
            <person name="Labrenz M."/>
            <person name="Spormann A.M."/>
            <person name="Op den Camp H."/>
            <person name="Overmann J."/>
            <person name="Amann R."/>
            <person name="Jetten M.S.M."/>
            <person name="Mascher T."/>
            <person name="Medema M.H."/>
            <person name="Devos D.P."/>
            <person name="Kaster A.-K."/>
            <person name="Ovreas L."/>
            <person name="Rohde M."/>
            <person name="Galperin M.Y."/>
            <person name="Jogler C."/>
        </authorList>
    </citation>
    <scope>NUCLEOTIDE SEQUENCE [LARGE SCALE GENOMIC DNA]</scope>
    <source>
        <strain evidence="2 3">CA12</strain>
    </source>
</reference>
<protein>
    <recommendedName>
        <fullName evidence="1">Tc1-like transposase DDE domain-containing protein</fullName>
    </recommendedName>
</protein>
<evidence type="ECO:0000313" key="2">
    <source>
        <dbReference type="EMBL" id="QDT14155.1"/>
    </source>
</evidence>
<dbReference type="InterPro" id="IPR047655">
    <property type="entry name" value="Transpos_IS630-like"/>
</dbReference>
<dbReference type="InterPro" id="IPR036397">
    <property type="entry name" value="RNaseH_sf"/>
</dbReference>
<dbReference type="PANTHER" id="PTHR46564">
    <property type="entry name" value="TRANSPOSASE"/>
    <property type="match status" value="1"/>
</dbReference>
<dbReference type="EMBL" id="CP036265">
    <property type="protein sequence ID" value="QDT14155.1"/>
    <property type="molecule type" value="Genomic_DNA"/>
</dbReference>
<dbReference type="Proteomes" id="UP000318741">
    <property type="component" value="Chromosome"/>
</dbReference>
<feature type="domain" description="Tc1-like transposase DDE" evidence="1">
    <location>
        <begin position="3"/>
        <end position="120"/>
    </location>
</feature>
<dbReference type="AlphaFoldDB" id="A0A517P481"/>
<organism evidence="2 3">
    <name type="scientific">Alienimonas californiensis</name>
    <dbReference type="NCBI Taxonomy" id="2527989"/>
    <lineage>
        <taxon>Bacteria</taxon>
        <taxon>Pseudomonadati</taxon>
        <taxon>Planctomycetota</taxon>
        <taxon>Planctomycetia</taxon>
        <taxon>Planctomycetales</taxon>
        <taxon>Planctomycetaceae</taxon>
        <taxon>Alienimonas</taxon>
    </lineage>
</organism>
<dbReference type="Pfam" id="PF13358">
    <property type="entry name" value="DDE_3"/>
    <property type="match status" value="1"/>
</dbReference>
<evidence type="ECO:0000259" key="1">
    <source>
        <dbReference type="Pfam" id="PF13358"/>
    </source>
</evidence>
<keyword evidence="3" id="KW-1185">Reference proteome</keyword>
<proteinExistence type="predicted"/>
<dbReference type="GO" id="GO:0003676">
    <property type="term" value="F:nucleic acid binding"/>
    <property type="evidence" value="ECO:0007669"/>
    <property type="project" value="InterPro"/>
</dbReference>
<dbReference type="KEGG" id="acaf:CA12_02230"/>